<evidence type="ECO:0000256" key="1">
    <source>
        <dbReference type="SAM" id="Phobius"/>
    </source>
</evidence>
<gene>
    <name evidence="2" type="ORF">EII11_10160</name>
</gene>
<feature type="transmembrane region" description="Helical" evidence="1">
    <location>
        <begin position="20"/>
        <end position="42"/>
    </location>
</feature>
<evidence type="ECO:0000313" key="2">
    <source>
        <dbReference type="EMBL" id="RRC94466.1"/>
    </source>
</evidence>
<protein>
    <submittedName>
        <fullName evidence="2">Amino acid ABC transporter substrate-binding protein</fullName>
    </submittedName>
</protein>
<evidence type="ECO:0000313" key="3">
    <source>
        <dbReference type="Proteomes" id="UP000280444"/>
    </source>
</evidence>
<dbReference type="CDD" id="cd06268">
    <property type="entry name" value="PBP1_ABC_transporter_LIVBP-like"/>
    <property type="match status" value="1"/>
</dbReference>
<dbReference type="InterPro" id="IPR051010">
    <property type="entry name" value="BCAA_transport"/>
</dbReference>
<name>A0A3P1SBN8_9ACTO</name>
<accession>A0A3P1SBN8</accession>
<keyword evidence="1" id="KW-0812">Transmembrane</keyword>
<keyword evidence="1" id="KW-1133">Transmembrane helix</keyword>
<reference evidence="2 3" key="1">
    <citation type="submission" date="2018-11" db="EMBL/GenBank/DDBJ databases">
        <title>Genomes From Bacteria Associated with the Canine Oral Cavity: a Test Case for Automated Genome-Based Taxonomic Assignment.</title>
        <authorList>
            <person name="Coil D.A."/>
            <person name="Jospin G."/>
            <person name="Darling A.E."/>
            <person name="Wallis C."/>
            <person name="Davis I.J."/>
            <person name="Harris S."/>
            <person name="Eisen J.A."/>
            <person name="Holcombe L.J."/>
            <person name="O'Flynn C."/>
        </authorList>
    </citation>
    <scope>NUCLEOTIDE SEQUENCE [LARGE SCALE GENOMIC DNA]</scope>
    <source>
        <strain evidence="2 3">OH770</strain>
    </source>
</reference>
<keyword evidence="1" id="KW-0472">Membrane</keyword>
<dbReference type="EMBL" id="RQZF01000016">
    <property type="protein sequence ID" value="RRC94466.1"/>
    <property type="molecule type" value="Genomic_DNA"/>
</dbReference>
<dbReference type="RefSeq" id="WP_124872416.1">
    <property type="nucleotide sequence ID" value="NZ_RQZF01000016.1"/>
</dbReference>
<dbReference type="Proteomes" id="UP000280444">
    <property type="component" value="Unassembled WGS sequence"/>
</dbReference>
<dbReference type="OrthoDB" id="3787700at2"/>
<sequence length="426" mass="44548">MSSSIPSTHHGARPKGKGRLIAIILAVVVALCAVGAGVYYFIPEDNPEPYASSPLGITIPNMTEAVDVGVIVSYTEDNAQGSGWDRSAEGANVAAWRIAQSGGQVRLHLVSDKGTAQGAKDAIRELTSKGVVAAIAATEGTHIKALTAEAASVDLPLVFPYASPDELSGELWSMAPDNVQMKKVLETTLTRRGLKKPFLIQPAGHQLQLGGDSLVFGPGTAKATAEGAVAKIEEAQADVIILAGNAKDLATLFITLRERNIQLPIVTTTAGQNPIFMDELVKSGVSVGDLSTIGTPTPDIIAFQASRQGAGASSFVQAAGIMARESDQKSLDASQEFHLVAPYADARSHDALISIVRAAVQATQKSIPMKDALASTSMTVEDGLVGAELDFSTQSANTWEGRVAVQATATPTRVPLAWFDPLTSQE</sequence>
<comment type="caution">
    <text evidence="2">The sequence shown here is derived from an EMBL/GenBank/DDBJ whole genome shotgun (WGS) entry which is preliminary data.</text>
</comment>
<organism evidence="2 3">
    <name type="scientific">Schaalia canis</name>
    <dbReference type="NCBI Taxonomy" id="100469"/>
    <lineage>
        <taxon>Bacteria</taxon>
        <taxon>Bacillati</taxon>
        <taxon>Actinomycetota</taxon>
        <taxon>Actinomycetes</taxon>
        <taxon>Actinomycetales</taxon>
        <taxon>Actinomycetaceae</taxon>
        <taxon>Schaalia</taxon>
    </lineage>
</organism>
<dbReference type="PANTHER" id="PTHR30483">
    <property type="entry name" value="LEUCINE-SPECIFIC-BINDING PROTEIN"/>
    <property type="match status" value="1"/>
</dbReference>
<dbReference type="Gene3D" id="3.40.50.2300">
    <property type="match status" value="2"/>
</dbReference>
<dbReference type="SUPFAM" id="SSF53822">
    <property type="entry name" value="Periplasmic binding protein-like I"/>
    <property type="match status" value="1"/>
</dbReference>
<proteinExistence type="predicted"/>
<keyword evidence="3" id="KW-1185">Reference proteome</keyword>
<dbReference type="InterPro" id="IPR028082">
    <property type="entry name" value="Peripla_BP_I"/>
</dbReference>
<dbReference type="AlphaFoldDB" id="A0A3P1SBN8"/>